<organism evidence="1">
    <name type="scientific">Myoviridae sp. ct9Ns12</name>
    <dbReference type="NCBI Taxonomy" id="2826626"/>
    <lineage>
        <taxon>Viruses</taxon>
        <taxon>Duplodnaviria</taxon>
        <taxon>Heunggongvirae</taxon>
        <taxon>Uroviricota</taxon>
        <taxon>Caudoviricetes</taxon>
    </lineage>
</organism>
<evidence type="ECO:0000313" key="1">
    <source>
        <dbReference type="EMBL" id="DAD81663.1"/>
    </source>
</evidence>
<accession>A0A8S5MHZ4</accession>
<proteinExistence type="predicted"/>
<reference evidence="1" key="1">
    <citation type="journal article" date="2021" name="Proc. Natl. Acad. Sci. U.S.A.">
        <title>A Catalog of Tens of Thousands of Viruses from Human Metagenomes Reveals Hidden Associations with Chronic Diseases.</title>
        <authorList>
            <person name="Tisza M.J."/>
            <person name="Buck C.B."/>
        </authorList>
    </citation>
    <scope>NUCLEOTIDE SEQUENCE</scope>
    <source>
        <strain evidence="1">Ct9Ns12</strain>
    </source>
</reference>
<sequence>MDFGKTQVGNMIILKYKKGDVPFIKASTVSGDFSVEYSAGSIMFVLLDSVPIEDRVDNLPMLMLRNTQYVGNCIDAKLQVDVIKAVGDALDRADPKPISDEEDAKIIEEERQMYEMKKEMEEASDKDKN</sequence>
<protein>
    <submittedName>
        <fullName evidence="1">Uncharacterized protein</fullName>
    </submittedName>
</protein>
<dbReference type="EMBL" id="BK014906">
    <property type="protein sequence ID" value="DAD81663.1"/>
    <property type="molecule type" value="Genomic_DNA"/>
</dbReference>
<name>A0A8S5MHZ4_9CAUD</name>